<evidence type="ECO:0000313" key="1">
    <source>
        <dbReference type="EMBL" id="ABC28174.1"/>
    </source>
</evidence>
<proteinExistence type="predicted"/>
<sequence length="57" mass="6479">MSASICRKALEEAVEYSYPGAYISRSGDLHIAYTWRRKTIKHVSFTAGELRELMDAV</sequence>
<protein>
    <submittedName>
        <fullName evidence="1">Uncharacterized protein</fullName>
    </submittedName>
</protein>
<dbReference type="KEGG" id="hch:HCH_01307"/>
<name>Q2SMF0_HAHCH</name>
<dbReference type="Proteomes" id="UP000000238">
    <property type="component" value="Chromosome"/>
</dbReference>
<dbReference type="HOGENOM" id="CLU_2990380_0_0_6"/>
<dbReference type="STRING" id="349521.HCH_01307"/>
<evidence type="ECO:0000313" key="2">
    <source>
        <dbReference type="Proteomes" id="UP000000238"/>
    </source>
</evidence>
<accession>Q2SMF0</accession>
<organism evidence="1 2">
    <name type="scientific">Hahella chejuensis (strain KCTC 2396)</name>
    <dbReference type="NCBI Taxonomy" id="349521"/>
    <lineage>
        <taxon>Bacteria</taxon>
        <taxon>Pseudomonadati</taxon>
        <taxon>Pseudomonadota</taxon>
        <taxon>Gammaproteobacteria</taxon>
        <taxon>Oceanospirillales</taxon>
        <taxon>Hahellaceae</taxon>
        <taxon>Hahella</taxon>
    </lineage>
</organism>
<dbReference type="EMBL" id="CP000155">
    <property type="protein sequence ID" value="ABC28174.1"/>
    <property type="molecule type" value="Genomic_DNA"/>
</dbReference>
<dbReference type="AlphaFoldDB" id="Q2SMF0"/>
<gene>
    <name evidence="1" type="ordered locus">HCH_01307</name>
</gene>
<reference evidence="1 2" key="1">
    <citation type="journal article" date="2005" name="Nucleic Acids Res.">
        <title>Genomic blueprint of Hahella chejuensis, a marine microbe producing an algicidal agent.</title>
        <authorList>
            <person name="Jeong H."/>
            <person name="Yim J.H."/>
            <person name="Lee C."/>
            <person name="Choi S.-H."/>
            <person name="Park Y.K."/>
            <person name="Yoon S.H."/>
            <person name="Hur C.-G."/>
            <person name="Kang H.-Y."/>
            <person name="Kim D."/>
            <person name="Lee H.H."/>
            <person name="Park K.H."/>
            <person name="Park S.-H."/>
            <person name="Park H.-S."/>
            <person name="Lee H.K."/>
            <person name="Oh T.K."/>
            <person name="Kim J.F."/>
        </authorList>
    </citation>
    <scope>NUCLEOTIDE SEQUENCE [LARGE SCALE GENOMIC DNA]</scope>
    <source>
        <strain evidence="1 2">KCTC 2396</strain>
    </source>
</reference>
<keyword evidence="2" id="KW-1185">Reference proteome</keyword>